<dbReference type="Gene3D" id="3.40.50.450">
    <property type="match status" value="1"/>
</dbReference>
<keyword evidence="4" id="KW-1185">Reference proteome</keyword>
<evidence type="ECO:0000313" key="3">
    <source>
        <dbReference type="EMBL" id="AWY98776.1"/>
    </source>
</evidence>
<name>A0A2Z4UCQ1_9FIRM</name>
<dbReference type="AlphaFoldDB" id="A0A2Z4UCQ1"/>
<dbReference type="Pfam" id="PF02481">
    <property type="entry name" value="DNA_processg_A"/>
    <property type="match status" value="1"/>
</dbReference>
<sequence length="298" mass="32475">MEEKASICCYTPFDREFPQKLRDYSQMPEVLYVKGRLPNPKRKSVAIVGARVCSHYGAFWAYEFAKVLAEHGVQIISGLAKGIDSCAHKGALEAGGDTFAVLGCGVDVCYPRQNQDLYRRMVQGKGGILSEFEAGTPPYARNFPRRNRIISGLSDLILVIEAKKKSGSLITAGYGLEQGKTVFALPGRVGDALSEGCNQLLADGAGVADSVEAVLSELQIFDKKTGAGEKDFGQEKKIALASREEMVYSCLDLQPKNIEEIFQELPLKADEIIGSLLKLQLDGLIEEPVKNYYARAGG</sequence>
<dbReference type="InterPro" id="IPR057666">
    <property type="entry name" value="DrpA_SLOG"/>
</dbReference>
<feature type="domain" description="Smf/DprA SLOG" evidence="2">
    <location>
        <begin position="10"/>
        <end position="218"/>
    </location>
</feature>
<dbReference type="PANTHER" id="PTHR43022">
    <property type="entry name" value="PROTEIN SMF"/>
    <property type="match status" value="1"/>
</dbReference>
<dbReference type="EMBL" id="CP030280">
    <property type="protein sequence ID" value="AWY98776.1"/>
    <property type="molecule type" value="Genomic_DNA"/>
</dbReference>
<proteinExistence type="inferred from homology"/>
<gene>
    <name evidence="3" type="primary">dprA</name>
    <name evidence="3" type="ORF">DQQ01_12175</name>
</gene>
<evidence type="ECO:0000259" key="2">
    <source>
        <dbReference type="Pfam" id="PF02481"/>
    </source>
</evidence>
<dbReference type="KEGG" id="blau:DQQ01_12175"/>
<dbReference type="RefSeq" id="WP_111920262.1">
    <property type="nucleotide sequence ID" value="NZ_CAUWHR010000010.1"/>
</dbReference>
<dbReference type="InterPro" id="IPR003488">
    <property type="entry name" value="DprA"/>
</dbReference>
<dbReference type="SUPFAM" id="SSF102405">
    <property type="entry name" value="MCP/YpsA-like"/>
    <property type="match status" value="1"/>
</dbReference>
<accession>A0A2Z4UCQ1</accession>
<reference evidence="4" key="1">
    <citation type="submission" date="2018-06" db="EMBL/GenBank/DDBJ databases">
        <title>Description of Blautia argi sp. nov., a new anaerobic isolated from dog feces.</title>
        <authorList>
            <person name="Chang Y.-H."/>
            <person name="Paek J."/>
            <person name="Shin Y."/>
        </authorList>
    </citation>
    <scope>NUCLEOTIDE SEQUENCE [LARGE SCALE GENOMIC DNA]</scope>
    <source>
        <strain evidence="4">KCTC 15426</strain>
    </source>
</reference>
<protein>
    <submittedName>
        <fullName evidence="3">DNA-protecting protein DprA</fullName>
    </submittedName>
</protein>
<dbReference type="Proteomes" id="UP000250003">
    <property type="component" value="Chromosome"/>
</dbReference>
<comment type="similarity">
    <text evidence="1">Belongs to the DprA/Smf family.</text>
</comment>
<dbReference type="InterPro" id="IPR036388">
    <property type="entry name" value="WH-like_DNA-bd_sf"/>
</dbReference>
<dbReference type="PANTHER" id="PTHR43022:SF1">
    <property type="entry name" value="PROTEIN SMF"/>
    <property type="match status" value="1"/>
</dbReference>
<dbReference type="Gene3D" id="1.10.10.10">
    <property type="entry name" value="Winged helix-like DNA-binding domain superfamily/Winged helix DNA-binding domain"/>
    <property type="match status" value="1"/>
</dbReference>
<dbReference type="OrthoDB" id="9785707at2"/>
<organism evidence="3 4">
    <name type="scientific">Blautia argi</name>
    <dbReference type="NCBI Taxonomy" id="1912897"/>
    <lineage>
        <taxon>Bacteria</taxon>
        <taxon>Bacillati</taxon>
        <taxon>Bacillota</taxon>
        <taxon>Clostridia</taxon>
        <taxon>Lachnospirales</taxon>
        <taxon>Lachnospiraceae</taxon>
        <taxon>Blautia</taxon>
    </lineage>
</organism>
<evidence type="ECO:0000256" key="1">
    <source>
        <dbReference type="ARBA" id="ARBA00006525"/>
    </source>
</evidence>
<dbReference type="NCBIfam" id="TIGR00732">
    <property type="entry name" value="dprA"/>
    <property type="match status" value="1"/>
</dbReference>
<evidence type="ECO:0000313" key="4">
    <source>
        <dbReference type="Proteomes" id="UP000250003"/>
    </source>
</evidence>
<dbReference type="GO" id="GO:0009294">
    <property type="term" value="P:DNA-mediated transformation"/>
    <property type="evidence" value="ECO:0007669"/>
    <property type="project" value="InterPro"/>
</dbReference>